<dbReference type="PANTHER" id="PTHR19370">
    <property type="entry name" value="NADH-CYTOCHROME B5 REDUCTASE"/>
    <property type="match status" value="1"/>
</dbReference>
<keyword evidence="11" id="KW-1185">Reference proteome</keyword>
<feature type="binding site" evidence="8">
    <location>
        <position position="146"/>
    </location>
    <ligand>
        <name>FAD</name>
        <dbReference type="ChEBI" id="CHEBI:57692"/>
    </ligand>
</feature>
<sequence>MLQRPILRCNSHLSISRCKLTTFCGSLPSRPLKYAAPIRHFSSTSPSPNKSRPFYSSPFFAIPTAFLLGYITYTYTTKPPSLPINPYTFTPYTITSTIPLSPTSSIITLLPKRSSPPPPHFWSTISAAGLWSIQIKQPQLQIQREYTPLPAITTLTDNSPHQQDPKDENQLDIFIRGVNGGELSNYLLSLKAGDVVEVRGPVITYTWTPEPPLQTPQEVNVKDSEGDVRNAVFIAGGTGISPAIQLAQHLLTRHHTDGKKRQLTILFASRSSTETVLPHLKALENLKQAGGVDVHIKYFYDNKGSFINKSEVESAIGGLISASKDGSSTAGKDVILVSGPEGFVTHFAGKKEWKDGMETQGVLGGIVGEVLRGRKQGGKIEVMKL</sequence>
<evidence type="ECO:0000256" key="6">
    <source>
        <dbReference type="ARBA" id="ARBA00023002"/>
    </source>
</evidence>
<dbReference type="InterPro" id="IPR008333">
    <property type="entry name" value="Cbr1-like_FAD-bd_dom"/>
</dbReference>
<evidence type="ECO:0000256" key="4">
    <source>
        <dbReference type="ARBA" id="ARBA00022630"/>
    </source>
</evidence>
<dbReference type="PRINTS" id="PR00406">
    <property type="entry name" value="CYTB5RDTASE"/>
</dbReference>
<comment type="similarity">
    <text evidence="3">Belongs to the flavoprotein pyridine nucleotide cytochrome reductase family.</text>
</comment>
<dbReference type="Gene3D" id="3.40.50.80">
    <property type="entry name" value="Nucleotide-binding domain of ferredoxin-NADP reductase (FNR) module"/>
    <property type="match status" value="1"/>
</dbReference>
<accession>A0AAV9XJ62</accession>
<feature type="binding site" evidence="8">
    <location>
        <position position="144"/>
    </location>
    <ligand>
        <name>FAD</name>
        <dbReference type="ChEBI" id="CHEBI:57692"/>
    </ligand>
</feature>
<dbReference type="GO" id="GO:0016020">
    <property type="term" value="C:membrane"/>
    <property type="evidence" value="ECO:0007669"/>
    <property type="project" value="UniProtKB-SubCell"/>
</dbReference>
<feature type="domain" description="FAD-binding FR-type" evidence="9">
    <location>
        <begin position="87"/>
        <end position="208"/>
    </location>
</feature>
<comment type="cofactor">
    <cofactor evidence="1 8">
        <name>FAD</name>
        <dbReference type="ChEBI" id="CHEBI:57692"/>
    </cofactor>
</comment>
<dbReference type="PANTHER" id="PTHR19370:SF189">
    <property type="entry name" value="CYTOCHROME C MITOCHONDRIAL IMPORT FACTOR CYC2"/>
    <property type="match status" value="1"/>
</dbReference>
<evidence type="ECO:0000256" key="8">
    <source>
        <dbReference type="PIRSR" id="PIRSR601834-1"/>
    </source>
</evidence>
<keyword evidence="7" id="KW-0472">Membrane</keyword>
<dbReference type="InterPro" id="IPR017927">
    <property type="entry name" value="FAD-bd_FR_type"/>
</dbReference>
<dbReference type="InterPro" id="IPR039261">
    <property type="entry name" value="FNR_nucleotide-bd"/>
</dbReference>
<comment type="caution">
    <text evidence="10">The sequence shown here is derived from an EMBL/GenBank/DDBJ whole genome shotgun (WGS) entry which is preliminary data.</text>
</comment>
<dbReference type="SUPFAM" id="SSF63380">
    <property type="entry name" value="Riboflavin synthase domain-like"/>
    <property type="match status" value="1"/>
</dbReference>
<evidence type="ECO:0000256" key="5">
    <source>
        <dbReference type="ARBA" id="ARBA00022827"/>
    </source>
</evidence>
<dbReference type="GO" id="GO:0016491">
    <property type="term" value="F:oxidoreductase activity"/>
    <property type="evidence" value="ECO:0007669"/>
    <property type="project" value="UniProtKB-KW"/>
</dbReference>
<dbReference type="CDD" id="cd06183">
    <property type="entry name" value="cyt_b5_reduct_like"/>
    <property type="match status" value="1"/>
</dbReference>
<evidence type="ECO:0000256" key="1">
    <source>
        <dbReference type="ARBA" id="ARBA00001974"/>
    </source>
</evidence>
<dbReference type="GO" id="GO:0005739">
    <property type="term" value="C:mitochondrion"/>
    <property type="evidence" value="ECO:0007669"/>
    <property type="project" value="TreeGrafter"/>
</dbReference>
<organism evidence="10 11">
    <name type="scientific">Orbilia ellipsospora</name>
    <dbReference type="NCBI Taxonomy" id="2528407"/>
    <lineage>
        <taxon>Eukaryota</taxon>
        <taxon>Fungi</taxon>
        <taxon>Dikarya</taxon>
        <taxon>Ascomycota</taxon>
        <taxon>Pezizomycotina</taxon>
        <taxon>Orbiliomycetes</taxon>
        <taxon>Orbiliales</taxon>
        <taxon>Orbiliaceae</taxon>
        <taxon>Orbilia</taxon>
    </lineage>
</organism>
<dbReference type="Proteomes" id="UP001365542">
    <property type="component" value="Unassembled WGS sequence"/>
</dbReference>
<evidence type="ECO:0000313" key="10">
    <source>
        <dbReference type="EMBL" id="KAK6541830.1"/>
    </source>
</evidence>
<dbReference type="SUPFAM" id="SSF52343">
    <property type="entry name" value="Ferredoxin reductase-like, C-terminal NADP-linked domain"/>
    <property type="match status" value="1"/>
</dbReference>
<evidence type="ECO:0000256" key="3">
    <source>
        <dbReference type="ARBA" id="ARBA00006105"/>
    </source>
</evidence>
<keyword evidence="4 8" id="KW-0285">Flavoprotein</keyword>
<proteinExistence type="inferred from homology"/>
<dbReference type="InterPro" id="IPR001834">
    <property type="entry name" value="CBR-like"/>
</dbReference>
<dbReference type="PROSITE" id="PS51384">
    <property type="entry name" value="FAD_FR"/>
    <property type="match status" value="1"/>
</dbReference>
<dbReference type="InterPro" id="IPR017938">
    <property type="entry name" value="Riboflavin_synthase-like_b-brl"/>
</dbReference>
<dbReference type="EMBL" id="JAVHJO010000003">
    <property type="protein sequence ID" value="KAK6541830.1"/>
    <property type="molecule type" value="Genomic_DNA"/>
</dbReference>
<dbReference type="Pfam" id="PF08030">
    <property type="entry name" value="NAD_binding_6"/>
    <property type="match status" value="1"/>
</dbReference>
<name>A0AAV9XJ62_9PEZI</name>
<gene>
    <name evidence="10" type="primary">CYC2</name>
    <name evidence="10" type="ORF">TWF694_007610</name>
</gene>
<evidence type="ECO:0000256" key="2">
    <source>
        <dbReference type="ARBA" id="ARBA00004370"/>
    </source>
</evidence>
<evidence type="ECO:0000313" key="11">
    <source>
        <dbReference type="Proteomes" id="UP001365542"/>
    </source>
</evidence>
<dbReference type="InterPro" id="IPR013121">
    <property type="entry name" value="Fe_red_NAD-bd_6"/>
</dbReference>
<evidence type="ECO:0000259" key="9">
    <source>
        <dbReference type="PROSITE" id="PS51384"/>
    </source>
</evidence>
<protein>
    <submittedName>
        <fullName evidence="10">Mitochondrial peripheral inner membrane protein</fullName>
    </submittedName>
</protein>
<keyword evidence="5 8" id="KW-0274">FAD</keyword>
<dbReference type="AlphaFoldDB" id="A0AAV9XJ62"/>
<reference evidence="10 11" key="1">
    <citation type="submission" date="2019-10" db="EMBL/GenBank/DDBJ databases">
        <authorList>
            <person name="Palmer J.M."/>
        </authorList>
    </citation>
    <scope>NUCLEOTIDE SEQUENCE [LARGE SCALE GENOMIC DNA]</scope>
    <source>
        <strain evidence="10 11">TWF694</strain>
    </source>
</reference>
<dbReference type="Pfam" id="PF00970">
    <property type="entry name" value="FAD_binding_6"/>
    <property type="match status" value="1"/>
</dbReference>
<comment type="subcellular location">
    <subcellularLocation>
        <location evidence="2">Membrane</location>
    </subcellularLocation>
</comment>
<evidence type="ECO:0000256" key="7">
    <source>
        <dbReference type="ARBA" id="ARBA00023136"/>
    </source>
</evidence>
<feature type="binding site" evidence="8">
    <location>
        <position position="184"/>
    </location>
    <ligand>
        <name>FAD</name>
        <dbReference type="ChEBI" id="CHEBI:57692"/>
    </ligand>
</feature>
<keyword evidence="6" id="KW-0560">Oxidoreductase</keyword>
<dbReference type="Gene3D" id="2.40.30.10">
    <property type="entry name" value="Translation factors"/>
    <property type="match status" value="1"/>
</dbReference>